<evidence type="ECO:0000256" key="1">
    <source>
        <dbReference type="SAM" id="Phobius"/>
    </source>
</evidence>
<evidence type="ECO:0008006" key="4">
    <source>
        <dbReference type="Google" id="ProtNLM"/>
    </source>
</evidence>
<keyword evidence="1" id="KW-0472">Membrane</keyword>
<dbReference type="RefSeq" id="WP_012056270.1">
    <property type="nucleotide sequence ID" value="NZ_CP007389.1"/>
</dbReference>
<organism evidence="2 3">
    <name type="scientific">Thermosipho melanesiensis</name>
    <dbReference type="NCBI Taxonomy" id="46541"/>
    <lineage>
        <taxon>Bacteria</taxon>
        <taxon>Thermotogati</taxon>
        <taxon>Thermotogota</taxon>
        <taxon>Thermotogae</taxon>
        <taxon>Thermotogales</taxon>
        <taxon>Fervidobacteriaceae</taxon>
        <taxon>Thermosipho</taxon>
    </lineage>
</organism>
<name>A0ABM6GC99_9BACT</name>
<keyword evidence="3" id="KW-1185">Reference proteome</keyword>
<proteinExistence type="predicted"/>
<keyword evidence="1" id="KW-0812">Transmembrane</keyword>
<feature type="transmembrane region" description="Helical" evidence="1">
    <location>
        <begin position="6"/>
        <end position="28"/>
    </location>
</feature>
<keyword evidence="1" id="KW-1133">Transmembrane helix</keyword>
<gene>
    <name evidence="2" type="ORF">BW47_00180</name>
</gene>
<evidence type="ECO:0000313" key="2">
    <source>
        <dbReference type="EMBL" id="APT73116.1"/>
    </source>
</evidence>
<reference evidence="2 3" key="1">
    <citation type="submission" date="2014-02" db="EMBL/GenBank/DDBJ databases">
        <title>Diversity of Thermotogales isolates from hydrothermal vents.</title>
        <authorList>
            <person name="Haverkamp T.H.A."/>
            <person name="Lossouarn J."/>
            <person name="Geslin C."/>
            <person name="Nesbo C.L."/>
        </authorList>
    </citation>
    <scope>NUCLEOTIDE SEQUENCE [LARGE SCALE GENOMIC DNA]</scope>
    <source>
        <strain evidence="2 3">431</strain>
    </source>
</reference>
<evidence type="ECO:0000313" key="3">
    <source>
        <dbReference type="Proteomes" id="UP000185490"/>
    </source>
</evidence>
<protein>
    <recommendedName>
        <fullName evidence="4">Band 7 domain-containing protein</fullName>
    </recommendedName>
</protein>
<accession>A0ABM6GC99</accession>
<dbReference type="Proteomes" id="UP000185490">
    <property type="component" value="Chromosome"/>
</dbReference>
<sequence length="229" mass="25099">MSENNMLMWIGIGVLAAALVVGAIFFLLPKDRYIEAQGIRIWKLPKEAQNVQINYSQEAKVAQLAREGRLFVFEGVNVGGGVNMTIAENAARTQALGKIAEFLNAKVETFRKVVEGQLQSVQTNNTNEEANQQLVEAAVSAYKGITKVMANAIVSGALKYASWEVRKGNVVELHVLYFYDPTNLLSILESQALVSETVGKLGKQGVDFFKALNSVLEEASKGTPFEEEQ</sequence>
<dbReference type="EMBL" id="CP007389">
    <property type="protein sequence ID" value="APT73116.1"/>
    <property type="molecule type" value="Genomic_DNA"/>
</dbReference>